<name>D7SUN6_VITVI</name>
<evidence type="ECO:0000256" key="1">
    <source>
        <dbReference type="SAM" id="MobiDB-lite"/>
    </source>
</evidence>
<feature type="chain" id="PRO_5003105991" evidence="2">
    <location>
        <begin position="31"/>
        <end position="154"/>
    </location>
</feature>
<reference evidence="4" key="1">
    <citation type="journal article" date="2007" name="Nature">
        <title>The grapevine genome sequence suggests ancestral hexaploidization in major angiosperm phyla.</title>
        <authorList>
            <consortium name="The French-Italian Public Consortium for Grapevine Genome Characterization."/>
            <person name="Jaillon O."/>
            <person name="Aury J.-M."/>
            <person name="Noel B."/>
            <person name="Policriti A."/>
            <person name="Clepet C."/>
            <person name="Casagrande A."/>
            <person name="Choisne N."/>
            <person name="Aubourg S."/>
            <person name="Vitulo N."/>
            <person name="Jubin C."/>
            <person name="Vezzi A."/>
            <person name="Legeai F."/>
            <person name="Hugueney P."/>
            <person name="Dasilva C."/>
            <person name="Horner D."/>
            <person name="Mica E."/>
            <person name="Jublot D."/>
            <person name="Poulain J."/>
            <person name="Bruyere C."/>
            <person name="Billault A."/>
            <person name="Segurens B."/>
            <person name="Gouyvenoux M."/>
            <person name="Ugarte E."/>
            <person name="Cattonaro F."/>
            <person name="Anthouard V."/>
            <person name="Vico V."/>
            <person name="Del Fabbro C."/>
            <person name="Alaux M."/>
            <person name="Di Gaspero G."/>
            <person name="Dumas V."/>
            <person name="Felice N."/>
            <person name="Paillard S."/>
            <person name="Juman I."/>
            <person name="Moroldo M."/>
            <person name="Scalabrin S."/>
            <person name="Canaguier A."/>
            <person name="Le Clainche I."/>
            <person name="Malacrida G."/>
            <person name="Durand E."/>
            <person name="Pesole G."/>
            <person name="Laucou V."/>
            <person name="Chatelet P."/>
            <person name="Merdinoglu D."/>
            <person name="Delledonne M."/>
            <person name="Pezzotti M."/>
            <person name="Lecharny A."/>
            <person name="Scarpelli C."/>
            <person name="Artiguenave F."/>
            <person name="Pe M.E."/>
            <person name="Valle G."/>
            <person name="Morgante M."/>
            <person name="Caboche M."/>
            <person name="Adam-Blondon A.-F."/>
            <person name="Weissenbach J."/>
            <person name="Quetier F."/>
            <person name="Wincker P."/>
        </authorList>
    </citation>
    <scope>NUCLEOTIDE SEQUENCE [LARGE SCALE GENOMIC DNA]</scope>
    <source>
        <strain evidence="4">cv. Pinot noir / PN40024</strain>
    </source>
</reference>
<feature type="region of interest" description="Disordered" evidence="1">
    <location>
        <begin position="110"/>
        <end position="154"/>
    </location>
</feature>
<feature type="compositionally biased region" description="Basic and acidic residues" evidence="1">
    <location>
        <begin position="119"/>
        <end position="154"/>
    </location>
</feature>
<protein>
    <submittedName>
        <fullName evidence="3">Uncharacterized protein</fullName>
    </submittedName>
</protein>
<dbReference type="HOGENOM" id="CLU_1707471_0_0_1"/>
<dbReference type="InParanoid" id="D7SUN6"/>
<dbReference type="PaxDb" id="29760-VIT_04s0008g04880.t01"/>
<dbReference type="Proteomes" id="UP000009183">
    <property type="component" value="Chromosome 4"/>
</dbReference>
<gene>
    <name evidence="3" type="ordered locus">VIT_04s0008g04880</name>
</gene>
<dbReference type="EMBL" id="FN595231">
    <property type="protein sequence ID" value="CBI20985.3"/>
    <property type="molecule type" value="Genomic_DNA"/>
</dbReference>
<organism evidence="3 4">
    <name type="scientific">Vitis vinifera</name>
    <name type="common">Grape</name>
    <dbReference type="NCBI Taxonomy" id="29760"/>
    <lineage>
        <taxon>Eukaryota</taxon>
        <taxon>Viridiplantae</taxon>
        <taxon>Streptophyta</taxon>
        <taxon>Embryophyta</taxon>
        <taxon>Tracheophyta</taxon>
        <taxon>Spermatophyta</taxon>
        <taxon>Magnoliopsida</taxon>
        <taxon>eudicotyledons</taxon>
        <taxon>Gunneridae</taxon>
        <taxon>Pentapetalae</taxon>
        <taxon>rosids</taxon>
        <taxon>Vitales</taxon>
        <taxon>Vitaceae</taxon>
        <taxon>Viteae</taxon>
        <taxon>Vitis</taxon>
    </lineage>
</organism>
<evidence type="ECO:0000256" key="2">
    <source>
        <dbReference type="SAM" id="SignalP"/>
    </source>
</evidence>
<evidence type="ECO:0000313" key="4">
    <source>
        <dbReference type="Proteomes" id="UP000009183"/>
    </source>
</evidence>
<keyword evidence="4" id="KW-1185">Reference proteome</keyword>
<dbReference type="AlphaFoldDB" id="D7SUN6"/>
<proteinExistence type="predicted"/>
<evidence type="ECO:0000313" key="3">
    <source>
        <dbReference type="EMBL" id="CBI20985.3"/>
    </source>
</evidence>
<feature type="signal peptide" evidence="2">
    <location>
        <begin position="1"/>
        <end position="30"/>
    </location>
</feature>
<sequence length="154" mass="16594">MEIALQSCLLTPSLSSLPVLGLLLVRGSLCQRFMKSEIVVTRSLSSTPSPPLRGGSGRHHHVEIIVREWQPMRVAFSARLRTPAPPRSQRCGAWKPWSSDVVDCADHALGHAPMETDGGVEHVADGKEEADSRDGRDGAGESGREAGGSDRECE</sequence>
<accession>D7SUN6</accession>
<keyword evidence="2" id="KW-0732">Signal</keyword>